<evidence type="ECO:0000256" key="1">
    <source>
        <dbReference type="SAM" id="Phobius"/>
    </source>
</evidence>
<evidence type="ECO:0000313" key="3">
    <source>
        <dbReference type="Proteomes" id="UP000297245"/>
    </source>
</evidence>
<organism evidence="2 3">
    <name type="scientific">Dendrothele bispora (strain CBS 962.96)</name>
    <dbReference type="NCBI Taxonomy" id="1314807"/>
    <lineage>
        <taxon>Eukaryota</taxon>
        <taxon>Fungi</taxon>
        <taxon>Dikarya</taxon>
        <taxon>Basidiomycota</taxon>
        <taxon>Agaricomycotina</taxon>
        <taxon>Agaricomycetes</taxon>
        <taxon>Agaricomycetidae</taxon>
        <taxon>Agaricales</taxon>
        <taxon>Agaricales incertae sedis</taxon>
        <taxon>Dendrothele</taxon>
    </lineage>
</organism>
<keyword evidence="1" id="KW-1133">Transmembrane helix</keyword>
<keyword evidence="3" id="KW-1185">Reference proteome</keyword>
<gene>
    <name evidence="2" type="ORF">K435DRAFT_792825</name>
</gene>
<accession>A0A4S8MH68</accession>
<sequence length="332" mass="37475">MPLISSNLPSADSTLGAVLIGGLISTALWGITCLQTYDFFMEKSKDRKNFKLLLEVDHGTNVDLRILDTIGAAMICHIVYNFTVSNHLSPTAAAYVTWTFWVHTLSSLFSTSLRGCIKSGDQKPVHSQNLLYESFQNTINNLDYDYLSFIICFCCQRSDRVHYPTWMDLNKNLFNIAALVFIAGAVSDTSVAIILSILLYKSKTKFSRTNSLLKTLILYTVNTSFVVVMDDIIIVITGFLMPNNLVFLDKVETQVLYSTVLAFYFCIQKREGPKFIPFIKLRNQTNIPTTIHLSDLRFTPENNSSTLPGHSMANQNFVEVSMEMVVDHDQKQ</sequence>
<keyword evidence="1" id="KW-0812">Transmembrane</keyword>
<feature type="transmembrane region" description="Helical" evidence="1">
    <location>
        <begin position="173"/>
        <end position="200"/>
    </location>
</feature>
<dbReference type="Proteomes" id="UP000297245">
    <property type="component" value="Unassembled WGS sequence"/>
</dbReference>
<feature type="transmembrane region" description="Helical" evidence="1">
    <location>
        <begin position="212"/>
        <end position="239"/>
    </location>
</feature>
<dbReference type="EMBL" id="ML179081">
    <property type="protein sequence ID" value="THV02020.1"/>
    <property type="molecule type" value="Genomic_DNA"/>
</dbReference>
<protein>
    <submittedName>
        <fullName evidence="2">Uncharacterized protein</fullName>
    </submittedName>
</protein>
<feature type="transmembrane region" description="Helical" evidence="1">
    <location>
        <begin position="15"/>
        <end position="41"/>
    </location>
</feature>
<evidence type="ECO:0000313" key="2">
    <source>
        <dbReference type="EMBL" id="THV02020.1"/>
    </source>
</evidence>
<keyword evidence="1" id="KW-0472">Membrane</keyword>
<proteinExistence type="predicted"/>
<dbReference type="OrthoDB" id="3214861at2759"/>
<reference evidence="2 3" key="1">
    <citation type="journal article" date="2019" name="Nat. Ecol. Evol.">
        <title>Megaphylogeny resolves global patterns of mushroom evolution.</title>
        <authorList>
            <person name="Varga T."/>
            <person name="Krizsan K."/>
            <person name="Foldi C."/>
            <person name="Dima B."/>
            <person name="Sanchez-Garcia M."/>
            <person name="Sanchez-Ramirez S."/>
            <person name="Szollosi G.J."/>
            <person name="Szarkandi J.G."/>
            <person name="Papp V."/>
            <person name="Albert L."/>
            <person name="Andreopoulos W."/>
            <person name="Angelini C."/>
            <person name="Antonin V."/>
            <person name="Barry K.W."/>
            <person name="Bougher N.L."/>
            <person name="Buchanan P."/>
            <person name="Buyck B."/>
            <person name="Bense V."/>
            <person name="Catcheside P."/>
            <person name="Chovatia M."/>
            <person name="Cooper J."/>
            <person name="Damon W."/>
            <person name="Desjardin D."/>
            <person name="Finy P."/>
            <person name="Geml J."/>
            <person name="Haridas S."/>
            <person name="Hughes K."/>
            <person name="Justo A."/>
            <person name="Karasinski D."/>
            <person name="Kautmanova I."/>
            <person name="Kiss B."/>
            <person name="Kocsube S."/>
            <person name="Kotiranta H."/>
            <person name="LaButti K.M."/>
            <person name="Lechner B.E."/>
            <person name="Liimatainen K."/>
            <person name="Lipzen A."/>
            <person name="Lukacs Z."/>
            <person name="Mihaltcheva S."/>
            <person name="Morgado L.N."/>
            <person name="Niskanen T."/>
            <person name="Noordeloos M.E."/>
            <person name="Ohm R.A."/>
            <person name="Ortiz-Santana B."/>
            <person name="Ovrebo C."/>
            <person name="Racz N."/>
            <person name="Riley R."/>
            <person name="Savchenko A."/>
            <person name="Shiryaev A."/>
            <person name="Soop K."/>
            <person name="Spirin V."/>
            <person name="Szebenyi C."/>
            <person name="Tomsovsky M."/>
            <person name="Tulloss R.E."/>
            <person name="Uehling J."/>
            <person name="Grigoriev I.V."/>
            <person name="Vagvolgyi C."/>
            <person name="Papp T."/>
            <person name="Martin F.M."/>
            <person name="Miettinen O."/>
            <person name="Hibbett D.S."/>
            <person name="Nagy L.G."/>
        </authorList>
    </citation>
    <scope>NUCLEOTIDE SEQUENCE [LARGE SCALE GENOMIC DNA]</scope>
    <source>
        <strain evidence="2 3">CBS 962.96</strain>
    </source>
</reference>
<dbReference type="AlphaFoldDB" id="A0A4S8MH68"/>
<name>A0A4S8MH68_DENBC</name>